<dbReference type="EMBL" id="DF237062">
    <property type="protein sequence ID" value="GAQ82498.1"/>
    <property type="molecule type" value="Genomic_DNA"/>
</dbReference>
<accession>A0A0U9HS27</accession>
<evidence type="ECO:0000259" key="3">
    <source>
        <dbReference type="Pfam" id="PF04862"/>
    </source>
</evidence>
<feature type="domain" description="DUF642" evidence="3">
    <location>
        <begin position="820"/>
        <end position="992"/>
    </location>
</feature>
<evidence type="ECO:0000313" key="4">
    <source>
        <dbReference type="EMBL" id="GAQ82498.1"/>
    </source>
</evidence>
<dbReference type="OrthoDB" id="4781at2759"/>
<dbReference type="Proteomes" id="UP000054558">
    <property type="component" value="Unassembled WGS sequence"/>
</dbReference>
<keyword evidence="5" id="KW-1185">Reference proteome</keyword>
<reference evidence="4 5" key="1">
    <citation type="journal article" date="2014" name="Nat. Commun.">
        <title>Klebsormidium flaccidum genome reveals primary factors for plant terrestrial adaptation.</title>
        <authorList>
            <person name="Hori K."/>
            <person name="Maruyama F."/>
            <person name="Fujisawa T."/>
            <person name="Togashi T."/>
            <person name="Yamamoto N."/>
            <person name="Seo M."/>
            <person name="Sato S."/>
            <person name="Yamada T."/>
            <person name="Mori H."/>
            <person name="Tajima N."/>
            <person name="Moriyama T."/>
            <person name="Ikeuchi M."/>
            <person name="Watanabe M."/>
            <person name="Wada H."/>
            <person name="Kobayashi K."/>
            <person name="Saito M."/>
            <person name="Masuda T."/>
            <person name="Sasaki-Sekimoto Y."/>
            <person name="Mashiguchi K."/>
            <person name="Awai K."/>
            <person name="Shimojima M."/>
            <person name="Masuda S."/>
            <person name="Iwai M."/>
            <person name="Nobusawa T."/>
            <person name="Narise T."/>
            <person name="Kondo S."/>
            <person name="Saito H."/>
            <person name="Sato R."/>
            <person name="Murakawa M."/>
            <person name="Ihara Y."/>
            <person name="Oshima-Yamada Y."/>
            <person name="Ohtaka K."/>
            <person name="Satoh M."/>
            <person name="Sonobe K."/>
            <person name="Ishii M."/>
            <person name="Ohtani R."/>
            <person name="Kanamori-Sato M."/>
            <person name="Honoki R."/>
            <person name="Miyazaki D."/>
            <person name="Mochizuki H."/>
            <person name="Umetsu J."/>
            <person name="Higashi K."/>
            <person name="Shibata D."/>
            <person name="Kamiya Y."/>
            <person name="Sato N."/>
            <person name="Nakamura Y."/>
            <person name="Tabata S."/>
            <person name="Ida S."/>
            <person name="Kurokawa K."/>
            <person name="Ohta H."/>
        </authorList>
    </citation>
    <scope>NUCLEOTIDE SEQUENCE [LARGE SCALE GENOMIC DNA]</scope>
    <source>
        <strain evidence="4 5">NIES-2285</strain>
    </source>
</reference>
<feature type="signal peptide" evidence="2">
    <location>
        <begin position="1"/>
        <end position="35"/>
    </location>
</feature>
<dbReference type="Pfam" id="PF04862">
    <property type="entry name" value="DUF642"/>
    <property type="match status" value="1"/>
</dbReference>
<dbReference type="InterPro" id="IPR006946">
    <property type="entry name" value="DGR2-like_dom"/>
</dbReference>
<name>A0A0U9HS27_KLENI</name>
<dbReference type="STRING" id="105231.A0A0U9HS27"/>
<protein>
    <recommendedName>
        <fullName evidence="3">DUF642 domain-containing protein</fullName>
    </recommendedName>
</protein>
<keyword evidence="2" id="KW-0732">Signal</keyword>
<feature type="chain" id="PRO_5006865075" description="DUF642 domain-containing protein" evidence="2">
    <location>
        <begin position="36"/>
        <end position="1980"/>
    </location>
</feature>
<dbReference type="OMA" id="CPTKCTT"/>
<dbReference type="Gene3D" id="2.60.120.260">
    <property type="entry name" value="Galactose-binding domain-like"/>
    <property type="match status" value="1"/>
</dbReference>
<evidence type="ECO:0000313" key="5">
    <source>
        <dbReference type="Proteomes" id="UP000054558"/>
    </source>
</evidence>
<evidence type="ECO:0000256" key="2">
    <source>
        <dbReference type="SAM" id="SignalP"/>
    </source>
</evidence>
<feature type="compositionally biased region" description="Pro residues" evidence="1">
    <location>
        <begin position="1929"/>
        <end position="1943"/>
    </location>
</feature>
<sequence>MKHARNPGHGSLVLVPPATILLALMVLAAVPVSEAMATFDMTGFNFLPIDKKYCSPWANCGVYDSNQYTCLDGVLCPLGYSRCGSGDDYACYLDAADAPGVTPAYSCHNNEIVQTLFDGPSDGSQVTNCVDYSKAVLDAGKWDKDRLKQIVRALRTKNCTPWSNCGSKLAYDTEAYDCLNGVLCPKSYSRCGVSPKTFKCFQMQADEGNTNKATQSCVQNELVPVPGIDDDTAYTRCEEDYVPCDPFDTCGDHDESQFSCYADVLGMKGFCRCGQDAVGMSYVKPRGVQKTNVCIQGMVQPVSQANPENDGSEVCFCKKSTDLEFAKKITVDKKCPLWTNCPGLWDRDSYDCLNGQICPTGFSLCGTSCYEKGGVYSCHAGKLVTPANDDDDSQIDRCYVGPTCNNGKTPWDNCGSSWDRDAYECLNGALCPSGWQKCGDDKAYVCFNPGGKSPASCIDGKLETSGCRGQSDETVIKKCAPSGTTIQPAVTKSQPSCPGSVLYTNCEDGTIDLSTHSCLDGFACPIGMARCGNSHTNYACYTVGGTHSCKNHKLKSGANKDDGTQVTACEPPENDLCHPWTNCASDFDPDVHSCLDGVLCPHGFSRCTNPDNGVYACFDPNADPAYGCKNGNVVQLKDEQQSDSTEIKYCANNELQLLKLIIREDIIFKITSSFCGNAEPWTNCAGEYSTDDYWCLNGQLCPAGAWRCGPPSSFSCYVPGTTYSCVNNALQLGPNHDDATAVGPCQTAAIEYCAPWTNCGDYDNTQFTCLDGKLCPIGDSRCPTNFDEGYVCYNPTADFSCAYGPPITACSNAQDTMAENLLCNGDFETVQRNIVGSAFSTIFATDSTTLPCWVVTPNGVSTNPGSVDLINGYWVSHSGTRSLDMAGNSNGEIKQTFATTPGAYYDVTFYLAKNPDLGPEDKFIHVLAPGKDVPFTCTLKTKDGITRTKDNMLFEKQTVTFLATAEQSTLTFSEQDANDGGFTGCALDLVSVVVSDQSKVKGIPARPTVTTPTCTNNELAWDNCPGVWDTTAYWCLNGNLCPAGMHSCGLLGSYSCYNPKTQSCAANVLVNTPGFDDQTAVGYCAPATPCVPWSNCGLPDVDYDTKAYVCLNGRLCPAGQIACGSGYEFACYDPNAKPALVCIQGSLIPFQNDISDGSEITICQNIPDIPAGFSYQRNADYDSVALTAAGASQTCGNKGVAGRTADQCAALCASTTGCIMFQLTGQATSATSDDCCYLRSAATGYSFTAGVDTYFMPVLPYLKKDFAFNDITAAPFNEATCFSAGKVLTNKLQCEEACLATKSCVGFSFGNNGVRAGCCWLKSAATGEAATNNDVDFYRLFRGAVVPPANIANLPVAQRCTPWTNCPSEMFPASAACLDGQMCPAGYEKCGGASFGSNSYHCFLPSSFSMSGGAVKAFSCRQNTLMMTAVASSDATPVDFCRSQASQQCVPWTNCEPFDAKAYACMDGLACQIGQLKCQKDCYNPTQFGCSPTGLTPDLSKNNPLSSVGPCQRGQIIVQAPTSPVCAPGTTPWTNCAPASGNYWCINGQNCLAGFNRCGTACYDPNAYGCQNGELVQPDEFGSIVSDGSQTIPCGDQKEILLLKLLEKPPSVDVTCTDTLWTNCVQQYDAKTYWCLNGQICPRGLYLCGTSCYDPTKYGCKKGVLSGMGDTTSDGTEVVPCLSATTQLKITIRKQGGDSFSAADHQAIVTALSNHAGAGDKTAVSVALLTLEIGGTMDIAKVGVPLSVWEDRCLALLRAELKAIADSVGADFSIDPIGLAALAPAGSPARRRALLQAVTNSTGSSLTIQFSIQSSNQTEAGPLAMQLQGALSPGGVFVNALAAGGISITNVTVAPNVTGANVMATVTLPVKSTDEAKALVATLTQLAASGALDSELKTLGLSGTIGTNAQFSILSLTPGTGSNITTAPGPAPVPAPALAPAPAPTTTDKKSAAAGLRVDVASVASAAVAIALVGAVVGLF</sequence>
<organism evidence="4 5">
    <name type="scientific">Klebsormidium nitens</name>
    <name type="common">Green alga</name>
    <name type="synonym">Ulothrix nitens</name>
    <dbReference type="NCBI Taxonomy" id="105231"/>
    <lineage>
        <taxon>Eukaryota</taxon>
        <taxon>Viridiplantae</taxon>
        <taxon>Streptophyta</taxon>
        <taxon>Klebsormidiophyceae</taxon>
        <taxon>Klebsormidiales</taxon>
        <taxon>Klebsormidiaceae</taxon>
        <taxon>Klebsormidium</taxon>
    </lineage>
</organism>
<gene>
    <name evidence="4" type="ORF">KFL_001130170</name>
</gene>
<evidence type="ECO:0000256" key="1">
    <source>
        <dbReference type="SAM" id="MobiDB-lite"/>
    </source>
</evidence>
<feature type="region of interest" description="Disordered" evidence="1">
    <location>
        <begin position="1923"/>
        <end position="1946"/>
    </location>
</feature>
<proteinExistence type="predicted"/>